<dbReference type="RefSeq" id="WP_346088050.1">
    <property type="nucleotide sequence ID" value="NZ_BAAAVA010000008.1"/>
</dbReference>
<protein>
    <recommendedName>
        <fullName evidence="3">PASTA domain-containing protein</fullName>
    </recommendedName>
</protein>
<evidence type="ECO:0000313" key="1">
    <source>
        <dbReference type="EMBL" id="GAA2914910.1"/>
    </source>
</evidence>
<keyword evidence="2" id="KW-1185">Reference proteome</keyword>
<proteinExistence type="predicted"/>
<organism evidence="1 2">
    <name type="scientific">Streptomyces erythrogriseus</name>
    <dbReference type="NCBI Taxonomy" id="284027"/>
    <lineage>
        <taxon>Bacteria</taxon>
        <taxon>Bacillati</taxon>
        <taxon>Actinomycetota</taxon>
        <taxon>Actinomycetes</taxon>
        <taxon>Kitasatosporales</taxon>
        <taxon>Streptomycetaceae</taxon>
        <taxon>Streptomyces</taxon>
        <taxon>Streptomyces griseoincarnatus group</taxon>
    </lineage>
</organism>
<reference evidence="2" key="1">
    <citation type="journal article" date="2019" name="Int. J. Syst. Evol. Microbiol.">
        <title>The Global Catalogue of Microorganisms (GCM) 10K type strain sequencing project: providing services to taxonomists for standard genome sequencing and annotation.</title>
        <authorList>
            <consortium name="The Broad Institute Genomics Platform"/>
            <consortium name="The Broad Institute Genome Sequencing Center for Infectious Disease"/>
            <person name="Wu L."/>
            <person name="Ma J."/>
        </authorList>
    </citation>
    <scope>NUCLEOTIDE SEQUENCE [LARGE SCALE GENOMIC DNA]</scope>
    <source>
        <strain evidence="2">JCM 9650</strain>
    </source>
</reference>
<dbReference type="Proteomes" id="UP001501423">
    <property type="component" value="Unassembled WGS sequence"/>
</dbReference>
<evidence type="ECO:0000313" key="2">
    <source>
        <dbReference type="Proteomes" id="UP001501423"/>
    </source>
</evidence>
<evidence type="ECO:0008006" key="3">
    <source>
        <dbReference type="Google" id="ProtNLM"/>
    </source>
</evidence>
<gene>
    <name evidence="1" type="ORF">GCM10010478_12390</name>
</gene>
<dbReference type="EMBL" id="BAAAVA010000008">
    <property type="protein sequence ID" value="GAA2914910.1"/>
    <property type="molecule type" value="Genomic_DNA"/>
</dbReference>
<name>A0ABP6IZ82_9ACTN</name>
<comment type="caution">
    <text evidence="1">The sequence shown here is derived from an EMBL/GenBank/DDBJ whole genome shotgun (WGS) entry which is preliminary data.</text>
</comment>
<sequence>MSASPSDTAARPVTAVMPDVTGGNALRAQEQMAGTEVRFEDATGRNREVVDPQAWRVCGSRPGANQQITSYPVVLLAAPDTESCPGGASG</sequence>
<accession>A0ABP6IZ82</accession>